<feature type="domain" description="C2H2-type" evidence="9">
    <location>
        <begin position="5"/>
        <end position="32"/>
    </location>
</feature>
<dbReference type="Proteomes" id="UP001497453">
    <property type="component" value="Chromosome 9"/>
</dbReference>
<keyword evidence="11" id="KW-1185">Reference proteome</keyword>
<feature type="compositionally biased region" description="Low complexity" evidence="7">
    <location>
        <begin position="234"/>
        <end position="253"/>
    </location>
</feature>
<dbReference type="PROSITE" id="PS50157">
    <property type="entry name" value="ZINC_FINGER_C2H2_2"/>
    <property type="match status" value="2"/>
</dbReference>
<sequence>MAGDHKCPVCNSTFTRPQHVARHMRSHTGDRPYKCQHCGDQFARSDLLSRHVNKCHASEKPPTTTAPNNRRKGPTAASRATTSKQACDQCVQGSLPCDGCNPCSKCVQRKYRCTYVKFHRQTAPQGPGHPPPSALPPHHPHAHHHANANARNPSLPSGLGSTSLLGGVRPDDFLLAPPPGAALSDLSGMSMNGINVNGMSLYPGSLAGMGLSSGMEYPGYPGYAPSHATDQRQSPTPSLSLSASTSTRDSSLDGSPDMLAARYRAEQMLRSGQVSLPGISSIAGAGAGSAYPAGNTTYPPPSTTAGGLTGLYDSNPGGAWPSQSQQQPFQATDATHKDYTAGGRLSFPANPSTHQSLNGSNGHAGGYTGYAPHSQSQGPAGAQYSFRDSQQDRHYTRAGSEDSVSGRRPSTAPSVDMGVDEYGNGRPHTSHAYPGSSSPSHQQSQDARRQAQAQEYFANARRGSLPVDGEGGFSSAFGLMSLDDPAVLAGLQSDGAPFFSNVPTQGHSQHTNPSDMNDDQGRSQRSSFSSTTSYTGSGVTSGMGGLSQNSSQSSLLSVEDGVSHHLQLDRPLSQPHQHNNTNNNNNNNGSLPFPSMSTPLSSKEELKEFWRQYLKTPLTGPGTGSGTGITPLFGPPGSGGLITPTASGDHLQLGAGGSGSGGGNNVGVFGRPQLSPTRRHSRVASLPSLKTPTIAMNEWLSNPNGVLPAALNSSQQVLQQQQHSQSQQAQQQSQQAGQQPQHMPNGGIFGGIFGGVPPAFNLTLSRDSMRKGKLPDPHAPTQVSKQQQQKPVSQQTHIERHISQNDNNAQDDLDSYKQAVMARQAPTTLHLVPRKRGKTIHGGALMGGTGSKDLVQGTDMSVSPPNPHPPPLPPGPLGGSTNLGVGSSLGGGDSGPMVRPGSSSSLADALQEGISTGTGGGRDSPTPGVNKHHAFLQPPPPPFHLQRQLSSSHSNYAPHPQQQQQQQQQQGLEHDYTNSGAPPSHPSISPYRPSFKRLASQTLGPENPKRALLGPAGWDDHDHDDGDGDLGSEEDEGSLPGSLRGDSRGVSEGADGSGQREVELGGSGSAIASESTKGRVHVVATGAQ</sequence>
<evidence type="ECO:0000256" key="6">
    <source>
        <dbReference type="PROSITE-ProRule" id="PRU00042"/>
    </source>
</evidence>
<evidence type="ECO:0000256" key="3">
    <source>
        <dbReference type="ARBA" id="ARBA00023015"/>
    </source>
</evidence>
<feature type="compositionally biased region" description="Low complexity" evidence="7">
    <location>
        <begin position="713"/>
        <end position="741"/>
    </location>
</feature>
<evidence type="ECO:0000256" key="4">
    <source>
        <dbReference type="ARBA" id="ARBA00023163"/>
    </source>
</evidence>
<name>A0ABP1E7A1_9APHY</name>
<feature type="compositionally biased region" description="Pro residues" evidence="7">
    <location>
        <begin position="864"/>
        <end position="876"/>
    </location>
</feature>
<dbReference type="Gene3D" id="3.30.160.60">
    <property type="entry name" value="Classic Zinc Finger"/>
    <property type="match status" value="2"/>
</dbReference>
<evidence type="ECO:0000256" key="1">
    <source>
        <dbReference type="ARBA" id="ARBA00022723"/>
    </source>
</evidence>
<keyword evidence="3" id="KW-0805">Transcription regulation</keyword>
<feature type="compositionally biased region" description="Low complexity" evidence="7">
    <location>
        <begin position="147"/>
        <end position="163"/>
    </location>
</feature>
<feature type="compositionally biased region" description="Low complexity" evidence="7">
    <location>
        <begin position="780"/>
        <end position="796"/>
    </location>
</feature>
<dbReference type="PANTHER" id="PTHR47660">
    <property type="entry name" value="TRANSCRIPTION FACTOR WITH C2H2 AND ZN(2)-CYS(6) DNA BINDING DOMAIN (EUROFUNG)-RELATED-RELATED"/>
    <property type="match status" value="1"/>
</dbReference>
<feature type="compositionally biased region" description="Low complexity" evidence="7">
    <location>
        <begin position="579"/>
        <end position="588"/>
    </location>
</feature>
<dbReference type="SUPFAM" id="SSF57667">
    <property type="entry name" value="beta-beta-alpha zinc fingers"/>
    <property type="match status" value="1"/>
</dbReference>
<feature type="region of interest" description="Disordered" evidence="7">
    <location>
        <begin position="222"/>
        <end position="255"/>
    </location>
</feature>
<keyword evidence="4" id="KW-0804">Transcription</keyword>
<feature type="compositionally biased region" description="Low complexity" evidence="7">
    <location>
        <begin position="546"/>
        <end position="557"/>
    </location>
</feature>
<feature type="compositionally biased region" description="Low complexity" evidence="7">
    <location>
        <begin position="523"/>
        <end position="538"/>
    </location>
</feature>
<keyword evidence="6" id="KW-0863">Zinc-finger</keyword>
<dbReference type="PROSITE" id="PS50048">
    <property type="entry name" value="ZN2_CY6_FUNGAL_2"/>
    <property type="match status" value="1"/>
</dbReference>
<accession>A0ABP1E7A1</accession>
<dbReference type="PANTHER" id="PTHR47660:SF2">
    <property type="entry name" value="TRANSCRIPTION FACTOR WITH C2H2 AND ZN(2)-CYS(6) DNA BINDING DOMAIN (EUROFUNG)"/>
    <property type="match status" value="1"/>
</dbReference>
<protein>
    <submittedName>
        <fullName evidence="10">Uncharacterized protein</fullName>
    </submittedName>
</protein>
<dbReference type="InterPro" id="IPR036864">
    <property type="entry name" value="Zn2-C6_fun-type_DNA-bd_sf"/>
</dbReference>
<evidence type="ECO:0000259" key="9">
    <source>
        <dbReference type="PROSITE" id="PS50157"/>
    </source>
</evidence>
<feature type="region of interest" description="Disordered" evidence="7">
    <location>
        <begin position="824"/>
        <end position="1088"/>
    </location>
</feature>
<evidence type="ECO:0000256" key="7">
    <source>
        <dbReference type="SAM" id="MobiDB-lite"/>
    </source>
</evidence>
<dbReference type="CDD" id="cd00067">
    <property type="entry name" value="GAL4"/>
    <property type="match status" value="1"/>
</dbReference>
<organism evidence="10 11">
    <name type="scientific">Somion occarium</name>
    <dbReference type="NCBI Taxonomy" id="3059160"/>
    <lineage>
        <taxon>Eukaryota</taxon>
        <taxon>Fungi</taxon>
        <taxon>Dikarya</taxon>
        <taxon>Basidiomycota</taxon>
        <taxon>Agaricomycotina</taxon>
        <taxon>Agaricomycetes</taxon>
        <taxon>Polyporales</taxon>
        <taxon>Cerrenaceae</taxon>
        <taxon>Somion</taxon>
    </lineage>
</organism>
<evidence type="ECO:0000256" key="2">
    <source>
        <dbReference type="ARBA" id="ARBA00022833"/>
    </source>
</evidence>
<dbReference type="SMART" id="SM00355">
    <property type="entry name" value="ZnF_C2H2"/>
    <property type="match status" value="2"/>
</dbReference>
<reference evidence="11" key="1">
    <citation type="submission" date="2024-04" db="EMBL/GenBank/DDBJ databases">
        <authorList>
            <person name="Shaw F."/>
            <person name="Minotto A."/>
        </authorList>
    </citation>
    <scope>NUCLEOTIDE SEQUENCE [LARGE SCALE GENOMIC DNA]</scope>
</reference>
<feature type="region of interest" description="Disordered" evidence="7">
    <location>
        <begin position="713"/>
        <end position="752"/>
    </location>
</feature>
<feature type="compositionally biased region" description="Low complexity" evidence="7">
    <location>
        <begin position="436"/>
        <end position="452"/>
    </location>
</feature>
<feature type="region of interest" description="Disordered" evidence="7">
    <location>
        <begin position="122"/>
        <end position="163"/>
    </location>
</feature>
<feature type="region of interest" description="Disordered" evidence="7">
    <location>
        <begin position="498"/>
        <end position="604"/>
    </location>
</feature>
<dbReference type="InterPro" id="IPR013087">
    <property type="entry name" value="Znf_C2H2_type"/>
</dbReference>
<evidence type="ECO:0000313" key="10">
    <source>
        <dbReference type="EMBL" id="CAL1715926.1"/>
    </source>
</evidence>
<feature type="domain" description="C2H2-type" evidence="9">
    <location>
        <begin position="33"/>
        <end position="61"/>
    </location>
</feature>
<keyword evidence="1" id="KW-0479">Metal-binding</keyword>
<feature type="compositionally biased region" description="Low complexity" evidence="7">
    <location>
        <begin position="961"/>
        <end position="970"/>
    </location>
</feature>
<feature type="compositionally biased region" description="Polar residues" evidence="7">
    <location>
        <begin position="321"/>
        <end position="333"/>
    </location>
</feature>
<feature type="region of interest" description="Disordered" evidence="7">
    <location>
        <begin position="768"/>
        <end position="797"/>
    </location>
</feature>
<dbReference type="InterPro" id="IPR036236">
    <property type="entry name" value="Znf_C2H2_sf"/>
</dbReference>
<feature type="region of interest" description="Disordered" evidence="7">
    <location>
        <begin position="54"/>
        <end position="83"/>
    </location>
</feature>
<feature type="compositionally biased region" description="Acidic residues" evidence="7">
    <location>
        <begin position="1025"/>
        <end position="1037"/>
    </location>
</feature>
<keyword evidence="2" id="KW-0862">Zinc</keyword>
<keyword evidence="5" id="KW-0539">Nucleus</keyword>
<dbReference type="EMBL" id="OZ037952">
    <property type="protein sequence ID" value="CAL1715926.1"/>
    <property type="molecule type" value="Genomic_DNA"/>
</dbReference>
<evidence type="ECO:0000313" key="11">
    <source>
        <dbReference type="Proteomes" id="UP001497453"/>
    </source>
</evidence>
<proteinExistence type="predicted"/>
<feature type="compositionally biased region" description="Pro residues" evidence="7">
    <location>
        <begin position="127"/>
        <end position="137"/>
    </location>
</feature>
<dbReference type="InterPro" id="IPR001138">
    <property type="entry name" value="Zn2Cys6_DnaBD"/>
</dbReference>
<evidence type="ECO:0000259" key="8">
    <source>
        <dbReference type="PROSITE" id="PS50048"/>
    </source>
</evidence>
<gene>
    <name evidence="10" type="ORF">GFSPODELE1_LOCUS10497</name>
</gene>
<dbReference type="SUPFAM" id="SSF57701">
    <property type="entry name" value="Zn2/Cys6 DNA-binding domain"/>
    <property type="match status" value="1"/>
</dbReference>
<dbReference type="PROSITE" id="PS00028">
    <property type="entry name" value="ZINC_FINGER_C2H2_1"/>
    <property type="match status" value="2"/>
</dbReference>
<feature type="compositionally biased region" description="Polar residues" evidence="7">
    <location>
        <begin position="501"/>
        <end position="515"/>
    </location>
</feature>
<evidence type="ECO:0000256" key="5">
    <source>
        <dbReference type="ARBA" id="ARBA00023242"/>
    </source>
</evidence>
<feature type="region of interest" description="Disordered" evidence="7">
    <location>
        <begin position="290"/>
        <end position="452"/>
    </location>
</feature>
<feature type="domain" description="Zn(2)-C6 fungal-type" evidence="8">
    <location>
        <begin position="86"/>
        <end position="115"/>
    </location>
</feature>
<feature type="compositionally biased region" description="Polar residues" evidence="7">
    <location>
        <begin position="349"/>
        <end position="361"/>
    </location>
</feature>